<keyword evidence="2" id="KW-1185">Reference proteome</keyword>
<comment type="caution">
    <text evidence="1">The sequence shown here is derived from an EMBL/GenBank/DDBJ whole genome shotgun (WGS) entry which is preliminary data.</text>
</comment>
<sequence length="553" mass="61355">MICFLLLISLVFSEDASNTHTILCMDKGVTEASKCQNILEVSNISNEKNSAKCIKYGNKYMKVYTIVPSTEQDSGAHTPENGAYTPDSGAHALRKNIKRDNVPTYHIMYYKDDKCCNQENDQQDVSVIKISNKPTNIVITINIKESIETDTVNYTQYIVGNLCFNNKIFVNTQFGVAQHKCTNDNKYSDLEDIITDKFNGMTCTINKIQIPEGRIYTTSTTTSFKKVQPVNTQYTITDGATIVEMTSPDTGKIYTCTKGTSQKITCIEGDKPETVITLNINGNIATGALCSGNNCDENIGKAYFFNTCESNMKYLIVGSLFQQFEYNENTCANFKQLKSSSTSDKHFTIGSETYLLTFTPIESTETIYTKTSDLEYKTYVVGSCLKTGESSSKKVFKTSENKYVIESFNDAECKSAGSVVDTLTSVVTTVPVQSTTVTLIESDTQCTIKKVSDAIISTNIKLDTCADTFKYVIEKGVVTKYTFKSNSDCINSKDGVVDQTTKHTCNKCDNNIETICPMITDNNSNNDEKPNNNLGDSTQIMFIGIVLIITIFF</sequence>
<name>A0ABQ0DIK3_9EUKA</name>
<gene>
    <name evidence="1" type="ORF">ENUP19_0121G0035</name>
</gene>
<reference evidence="1 2" key="1">
    <citation type="journal article" date="2019" name="PLoS Negl. Trop. Dis.">
        <title>Whole genome sequencing of Entamoeba nuttalli reveals mammalian host-related molecular signatures and a novel octapeptide-repeat surface protein.</title>
        <authorList>
            <person name="Tanaka M."/>
            <person name="Makiuchi T."/>
            <person name="Komiyama T."/>
            <person name="Shiina T."/>
            <person name="Osaki K."/>
            <person name="Tachibana H."/>
        </authorList>
    </citation>
    <scope>NUCLEOTIDE SEQUENCE [LARGE SCALE GENOMIC DNA]</scope>
    <source>
        <strain evidence="1 2">P19-061405</strain>
    </source>
</reference>
<accession>A0ABQ0DIK3</accession>
<organism evidence="1 2">
    <name type="scientific">Entamoeba nuttalli</name>
    <dbReference type="NCBI Taxonomy" id="412467"/>
    <lineage>
        <taxon>Eukaryota</taxon>
        <taxon>Amoebozoa</taxon>
        <taxon>Evosea</taxon>
        <taxon>Archamoebae</taxon>
        <taxon>Mastigamoebida</taxon>
        <taxon>Entamoebidae</taxon>
        <taxon>Entamoeba</taxon>
    </lineage>
</organism>
<evidence type="ECO:0000313" key="1">
    <source>
        <dbReference type="EMBL" id="GAB1222684.1"/>
    </source>
</evidence>
<evidence type="ECO:0000313" key="2">
    <source>
        <dbReference type="Proteomes" id="UP001628156"/>
    </source>
</evidence>
<dbReference type="Proteomes" id="UP001628156">
    <property type="component" value="Unassembled WGS sequence"/>
</dbReference>
<dbReference type="EMBL" id="BAAFRS010000121">
    <property type="protein sequence ID" value="GAB1222684.1"/>
    <property type="molecule type" value="Genomic_DNA"/>
</dbReference>
<protein>
    <submittedName>
        <fullName evidence="1">Uncharacterized protein</fullName>
    </submittedName>
</protein>
<proteinExistence type="predicted"/>